<feature type="compositionally biased region" description="Low complexity" evidence="1">
    <location>
        <begin position="234"/>
        <end position="258"/>
    </location>
</feature>
<reference evidence="3 4" key="1">
    <citation type="journal article" date="2023" name="Plant Dis.">
        <title>First Report of Diplodia intermedia Causing Canker and Dieback Diseases on Apple Trees in Canada.</title>
        <authorList>
            <person name="Ellouze W."/>
            <person name="Ilyukhin E."/>
            <person name="Sulman M."/>
            <person name="Ali S."/>
        </authorList>
    </citation>
    <scope>NUCLEOTIDE SEQUENCE [LARGE SCALE GENOMIC DNA]</scope>
    <source>
        <strain evidence="3 4">M45-28</strain>
    </source>
</reference>
<sequence length="424" mass="47224">MNSPINFLPSPEDILPFAFADQCHEDTLQPFWTLHAEDHNDHKQPPALHVYHSVNTSRVETQIWIQLTLSPLPDGVTKLHLQRNTLGRPKLLAKEEERVKSPDTLELHTFLVRGSAMRDEVNRLRAFEAAAHRAQQREGEVKDVLPTEHGGEVRICERCKFRERKRVLRRVRMDKGQDSWDEFEDERVVVFNDSEYKRWEPPFSVIFTIVDYKGNKVAQRMTNPILMTDRHKSISQPSPSPSSCKRIASSTPSTSSSPGNDLCIIAEDSPRTPPTGEPKRRKIGSTSHTSRHGRSLKDANSEIQALLSLTDPPQAASLLAAATEEHGPHSPTSSPRIYKIVPPQCPKHGGCEVVCLGENFDRNVQIAFGGKLALTTTFWNSQTVVCMVPPSGFAGLVPASVCSDPQALDSAFNPSIAFMYVDGG</sequence>
<feature type="region of interest" description="Disordered" evidence="1">
    <location>
        <begin position="225"/>
        <end position="297"/>
    </location>
</feature>
<organism evidence="3 4">
    <name type="scientific">Diplodia intermedia</name>
    <dbReference type="NCBI Taxonomy" id="856260"/>
    <lineage>
        <taxon>Eukaryota</taxon>
        <taxon>Fungi</taxon>
        <taxon>Dikarya</taxon>
        <taxon>Ascomycota</taxon>
        <taxon>Pezizomycotina</taxon>
        <taxon>Dothideomycetes</taxon>
        <taxon>Dothideomycetes incertae sedis</taxon>
        <taxon>Botryosphaeriales</taxon>
        <taxon>Botryosphaeriaceae</taxon>
        <taxon>Diplodia</taxon>
    </lineage>
</organism>
<dbReference type="InterPro" id="IPR057962">
    <property type="entry name" value="SPT23_MGA2_DBD"/>
</dbReference>
<gene>
    <name evidence="3" type="primary">SPT23_3</name>
    <name evidence="3" type="ORF">SLS58_009876</name>
</gene>
<dbReference type="Gene3D" id="2.60.40.10">
    <property type="entry name" value="Immunoglobulins"/>
    <property type="match status" value="1"/>
</dbReference>
<dbReference type="EMBL" id="JAKEKT020000104">
    <property type="protein sequence ID" value="KAL1636182.1"/>
    <property type="molecule type" value="Genomic_DNA"/>
</dbReference>
<evidence type="ECO:0000259" key="2">
    <source>
        <dbReference type="SMART" id="SM00429"/>
    </source>
</evidence>
<keyword evidence="4" id="KW-1185">Reference proteome</keyword>
<dbReference type="SUPFAM" id="SSF81296">
    <property type="entry name" value="E set domains"/>
    <property type="match status" value="1"/>
</dbReference>
<feature type="domain" description="IPT/TIG" evidence="2">
    <location>
        <begin position="334"/>
        <end position="421"/>
    </location>
</feature>
<dbReference type="InterPro" id="IPR014756">
    <property type="entry name" value="Ig_E-set"/>
</dbReference>
<dbReference type="SMART" id="SM00429">
    <property type="entry name" value="IPT"/>
    <property type="match status" value="1"/>
</dbReference>
<evidence type="ECO:0000256" key="1">
    <source>
        <dbReference type="SAM" id="MobiDB-lite"/>
    </source>
</evidence>
<evidence type="ECO:0000313" key="4">
    <source>
        <dbReference type="Proteomes" id="UP001521184"/>
    </source>
</evidence>
<proteinExistence type="predicted"/>
<dbReference type="InterPro" id="IPR013783">
    <property type="entry name" value="Ig-like_fold"/>
</dbReference>
<dbReference type="CDD" id="cd00102">
    <property type="entry name" value="IPT"/>
    <property type="match status" value="1"/>
</dbReference>
<feature type="compositionally biased region" description="Basic residues" evidence="1">
    <location>
        <begin position="279"/>
        <end position="294"/>
    </location>
</feature>
<comment type="caution">
    <text evidence="3">The sequence shown here is derived from an EMBL/GenBank/DDBJ whole genome shotgun (WGS) entry which is preliminary data.</text>
</comment>
<protein>
    <submittedName>
        <fullName evidence="3">SPT3 Dosage dependent suppressor of Ty-induced promoter mutations-like protein</fullName>
    </submittedName>
</protein>
<evidence type="ECO:0000313" key="3">
    <source>
        <dbReference type="EMBL" id="KAL1636182.1"/>
    </source>
</evidence>
<dbReference type="Pfam" id="PF01833">
    <property type="entry name" value="TIG"/>
    <property type="match status" value="1"/>
</dbReference>
<dbReference type="Pfam" id="PF25603">
    <property type="entry name" value="SPT23_MGA2_DBD"/>
    <property type="match status" value="1"/>
</dbReference>
<accession>A0ABR3T9J0</accession>
<dbReference type="Proteomes" id="UP001521184">
    <property type="component" value="Unassembled WGS sequence"/>
</dbReference>
<name>A0ABR3T9J0_9PEZI</name>
<dbReference type="InterPro" id="IPR002909">
    <property type="entry name" value="IPT_dom"/>
</dbReference>